<dbReference type="InterPro" id="IPR025161">
    <property type="entry name" value="IS402-like_dom"/>
</dbReference>
<reference evidence="3 4" key="1">
    <citation type="submission" date="2017-09" db="EMBL/GenBank/DDBJ databases">
        <authorList>
            <person name="Ehlers B."/>
            <person name="Leendertz F.H."/>
        </authorList>
    </citation>
    <scope>NUCLEOTIDE SEQUENCE [LARGE SCALE GENOMIC DNA]</scope>
    <source>
        <strain evidence="3 4">DSM 46844</strain>
    </source>
</reference>
<protein>
    <submittedName>
        <fullName evidence="3">Putative transposase of IS4/5 family</fullName>
    </submittedName>
</protein>
<dbReference type="PANTHER" id="PTHR46637:SF1">
    <property type="entry name" value="BLL5188 PROTEIN"/>
    <property type="match status" value="1"/>
</dbReference>
<name>A0A285EDN2_9ACTN</name>
<organism evidence="3 4">
    <name type="scientific">Geodermatophilus sabuli</name>
    <dbReference type="NCBI Taxonomy" id="1564158"/>
    <lineage>
        <taxon>Bacteria</taxon>
        <taxon>Bacillati</taxon>
        <taxon>Actinomycetota</taxon>
        <taxon>Actinomycetes</taxon>
        <taxon>Geodermatophilales</taxon>
        <taxon>Geodermatophilaceae</taxon>
        <taxon>Geodermatophilus</taxon>
    </lineage>
</organism>
<evidence type="ECO:0000256" key="1">
    <source>
        <dbReference type="SAM" id="MobiDB-lite"/>
    </source>
</evidence>
<dbReference type="PANTHER" id="PTHR46637">
    <property type="entry name" value="TIS1421-TRANSPOSASE PROTEIN A"/>
    <property type="match status" value="1"/>
</dbReference>
<proteinExistence type="predicted"/>
<feature type="domain" description="Insertion element IS402-like" evidence="2">
    <location>
        <begin position="13"/>
        <end position="89"/>
    </location>
</feature>
<sequence>MDGTLPAGARHDLTDEQWAILASLLEALLPVGPKPGRPRKWTLRQLVDGIRFRTRTGCPWRDVPERYGTWQSIYGLFRAWQLAGTWAAILTGLQALGAEAGSIEWVVSVDSTINRAHQHAAAPAAIPRPKPSRRSGSRPIMPSAAPAVACRPRCISPSSRDARRWPPR</sequence>
<accession>A0A285EDN2</accession>
<gene>
    <name evidence="3" type="ORF">SAMN06893097_10685</name>
</gene>
<evidence type="ECO:0000313" key="3">
    <source>
        <dbReference type="EMBL" id="SNX97135.1"/>
    </source>
</evidence>
<dbReference type="InterPro" id="IPR052909">
    <property type="entry name" value="Transposase_6_like"/>
</dbReference>
<dbReference type="Proteomes" id="UP000219514">
    <property type="component" value="Unassembled WGS sequence"/>
</dbReference>
<dbReference type="Pfam" id="PF13340">
    <property type="entry name" value="DUF4096"/>
    <property type="match status" value="1"/>
</dbReference>
<feature type="region of interest" description="Disordered" evidence="1">
    <location>
        <begin position="119"/>
        <end position="168"/>
    </location>
</feature>
<evidence type="ECO:0000313" key="4">
    <source>
        <dbReference type="Proteomes" id="UP000219514"/>
    </source>
</evidence>
<evidence type="ECO:0000259" key="2">
    <source>
        <dbReference type="Pfam" id="PF13340"/>
    </source>
</evidence>
<keyword evidence="4" id="KW-1185">Reference proteome</keyword>
<dbReference type="EMBL" id="OBDO01000006">
    <property type="protein sequence ID" value="SNX97135.1"/>
    <property type="molecule type" value="Genomic_DNA"/>
</dbReference>
<dbReference type="AlphaFoldDB" id="A0A285EDN2"/>